<organism evidence="7 8">
    <name type="scientific">Aedes aegypti</name>
    <name type="common">Yellowfever mosquito</name>
    <name type="synonym">Culex aegypti</name>
    <dbReference type="NCBI Taxonomy" id="7159"/>
    <lineage>
        <taxon>Eukaryota</taxon>
        <taxon>Metazoa</taxon>
        <taxon>Ecdysozoa</taxon>
        <taxon>Arthropoda</taxon>
        <taxon>Hexapoda</taxon>
        <taxon>Insecta</taxon>
        <taxon>Pterygota</taxon>
        <taxon>Neoptera</taxon>
        <taxon>Endopterygota</taxon>
        <taxon>Diptera</taxon>
        <taxon>Nematocera</taxon>
        <taxon>Culicoidea</taxon>
        <taxon>Culicidae</taxon>
        <taxon>Culicinae</taxon>
        <taxon>Aedini</taxon>
        <taxon>Aedes</taxon>
        <taxon>Stegomyia</taxon>
    </lineage>
</organism>
<dbReference type="GO" id="GO:0000014">
    <property type="term" value="F:single-stranded DNA endodeoxyribonuclease activity"/>
    <property type="evidence" value="ECO:0007669"/>
    <property type="project" value="TreeGrafter"/>
</dbReference>
<name>A0A1S4FKP0_AEDAE</name>
<evidence type="ECO:0000256" key="2">
    <source>
        <dbReference type="ARBA" id="ARBA00022722"/>
    </source>
</evidence>
<dbReference type="VEuPathDB" id="VectorBase:AAEL008876"/>
<reference evidence="7" key="2">
    <citation type="submission" date="2020-05" db="UniProtKB">
        <authorList>
            <consortium name="EnsemblMetazoa"/>
        </authorList>
    </citation>
    <scope>IDENTIFICATION</scope>
    <source>
        <strain evidence="7">LVP_AGWG</strain>
    </source>
</reference>
<evidence type="ECO:0000256" key="4">
    <source>
        <dbReference type="PIRSR" id="PIRSR640255-1"/>
    </source>
</evidence>
<dbReference type="GO" id="GO:0004521">
    <property type="term" value="F:RNA endonuclease activity"/>
    <property type="evidence" value="ECO:0007669"/>
    <property type="project" value="TreeGrafter"/>
</dbReference>
<gene>
    <name evidence="7" type="primary">5571180</name>
</gene>
<dbReference type="InterPro" id="IPR040255">
    <property type="entry name" value="Non-specific_endonuclease"/>
</dbReference>
<dbReference type="AlphaFoldDB" id="A0A1S4FKP0"/>
<evidence type="ECO:0000313" key="7">
    <source>
        <dbReference type="EnsemblMetazoa" id="AAEL008876-PA"/>
    </source>
</evidence>
<dbReference type="PANTHER" id="PTHR13966">
    <property type="entry name" value="ENDONUCLEASE RELATED"/>
    <property type="match status" value="1"/>
</dbReference>
<feature type="active site" description="Proton acceptor" evidence="4">
    <location>
        <position position="222"/>
    </location>
</feature>
<dbReference type="InterPro" id="IPR044925">
    <property type="entry name" value="His-Me_finger_sf"/>
</dbReference>
<keyword evidence="2" id="KW-0540">Nuclease</keyword>
<dbReference type="GO" id="GO:0005634">
    <property type="term" value="C:nucleus"/>
    <property type="evidence" value="ECO:0007669"/>
    <property type="project" value="TreeGrafter"/>
</dbReference>
<dbReference type="GO" id="GO:0005743">
    <property type="term" value="C:mitochondrial inner membrane"/>
    <property type="evidence" value="ECO:0007669"/>
    <property type="project" value="TreeGrafter"/>
</dbReference>
<feature type="domain" description="DNA/RNA non-specific endonuclease/pyrophosphatase/phosphodiesterase" evidence="6">
    <location>
        <begin position="134"/>
        <end position="372"/>
    </location>
</feature>
<dbReference type="Proteomes" id="UP000008820">
    <property type="component" value="Chromosome 3"/>
</dbReference>
<dbReference type="SMART" id="SM00892">
    <property type="entry name" value="Endonuclease_NS"/>
    <property type="match status" value="1"/>
</dbReference>
<keyword evidence="3" id="KW-0378">Hydrolase</keyword>
<accession>A0A1S4FKP0</accession>
<dbReference type="EnsemblMetazoa" id="AAEL008876-RA">
    <property type="protein sequence ID" value="AAEL008876-PA"/>
    <property type="gene ID" value="AAEL008876"/>
</dbReference>
<proteinExistence type="inferred from homology"/>
<keyword evidence="5" id="KW-0479">Metal-binding</keyword>
<evidence type="ECO:0000256" key="5">
    <source>
        <dbReference type="PIRSR" id="PIRSR640255-2"/>
    </source>
</evidence>
<sequence>MLLINTLVLVLLFSLIQLGHSKCHVNLQCHLAPLEPLFIKDGKLWAPDGPELTWEEQESTIVACAKVNFVNANNNTTSLTCVSGQDFLVEGTTVNSSELQCSGRMTGEAEEAGEKCGTSGTLLKLGFNVEDVGFLTYIESCYDRPQASVIYTRHIIPGKAIAHSIKESYRPSFKVAGTSSHVNPATSYTQQAQLTRLTELLGSEEQAKKFISGGSYYMARGHLAPDADGIYRSWQWATFFYVNVAPQWQVVNAGNWLVVENLSRAKAAQLQEDVVVYDGVHDIMSLPHVDGQLVPITLEAGGIRAPKWYWKIIVSPITSAGIAFVTNNDPFRTNIAVDEFLCEDVCAKYGWSEERFKDFTRGYTYCCTVENLKDAIADIPRDLKVNQVLHK</sequence>
<keyword evidence="8" id="KW-1185">Reference proteome</keyword>
<evidence type="ECO:0000256" key="3">
    <source>
        <dbReference type="ARBA" id="ARBA00022759"/>
    </source>
</evidence>
<evidence type="ECO:0000313" key="8">
    <source>
        <dbReference type="Proteomes" id="UP000008820"/>
    </source>
</evidence>
<dbReference type="InterPro" id="IPR044929">
    <property type="entry name" value="DNA/RNA_non-sp_Endonuclease_sf"/>
</dbReference>
<dbReference type="GO" id="GO:0003676">
    <property type="term" value="F:nucleic acid binding"/>
    <property type="evidence" value="ECO:0007669"/>
    <property type="project" value="InterPro"/>
</dbReference>
<feature type="binding site" evidence="5">
    <location>
        <position position="252"/>
    </location>
    <ligand>
        <name>Mg(2+)</name>
        <dbReference type="ChEBI" id="CHEBI:18420"/>
        <note>catalytic</note>
    </ligand>
</feature>
<protein>
    <recommendedName>
        <fullName evidence="6">DNA/RNA non-specific endonuclease/pyrophosphatase/phosphodiesterase domain-containing protein</fullName>
    </recommendedName>
</protein>
<evidence type="ECO:0000259" key="6">
    <source>
        <dbReference type="SMART" id="SM00892"/>
    </source>
</evidence>
<dbReference type="GO" id="GO:0006309">
    <property type="term" value="P:apoptotic DNA fragmentation"/>
    <property type="evidence" value="ECO:0007669"/>
    <property type="project" value="TreeGrafter"/>
</dbReference>
<dbReference type="SUPFAM" id="SSF54060">
    <property type="entry name" value="His-Me finger endonucleases"/>
    <property type="match status" value="1"/>
</dbReference>
<comment type="similarity">
    <text evidence="1">Belongs to the DNA/RNA non-specific endonuclease family.</text>
</comment>
<reference evidence="7 8" key="1">
    <citation type="submission" date="2017-06" db="EMBL/GenBank/DDBJ databases">
        <title>Aedes aegypti genome working group (AGWG) sequencing and assembly.</title>
        <authorList>
            <consortium name="Aedes aegypti Genome Working Group (AGWG)"/>
            <person name="Matthews B.J."/>
        </authorList>
    </citation>
    <scope>NUCLEOTIDE SEQUENCE [LARGE SCALE GENOMIC DNA]</scope>
    <source>
        <strain evidence="7 8">LVP_AGWG</strain>
    </source>
</reference>
<dbReference type="FunFam" id="3.40.570.10:FF:000007">
    <property type="entry name" value="Alkaline nuclease"/>
    <property type="match status" value="1"/>
</dbReference>
<dbReference type="Pfam" id="PF01223">
    <property type="entry name" value="Endonuclease_NS"/>
    <property type="match status" value="1"/>
</dbReference>
<dbReference type="InParanoid" id="A0A1S4FKP0"/>
<dbReference type="PANTHER" id="PTHR13966:SF17">
    <property type="entry name" value="ENDONUCLEASE-RELATED"/>
    <property type="match status" value="1"/>
</dbReference>
<dbReference type="OrthoDB" id="8194122at2759"/>
<keyword evidence="3" id="KW-0255">Endonuclease</keyword>
<dbReference type="GO" id="GO:0046872">
    <property type="term" value="F:metal ion binding"/>
    <property type="evidence" value="ECO:0007669"/>
    <property type="project" value="UniProtKB-KW"/>
</dbReference>
<dbReference type="InterPro" id="IPR001604">
    <property type="entry name" value="Endo_G_ENPP1-like_dom"/>
</dbReference>
<dbReference type="Gene3D" id="3.40.570.10">
    <property type="entry name" value="Extracellular Endonuclease, subunit A"/>
    <property type="match status" value="1"/>
</dbReference>
<evidence type="ECO:0000256" key="1">
    <source>
        <dbReference type="ARBA" id="ARBA00010052"/>
    </source>
</evidence>